<dbReference type="Pfam" id="PF00232">
    <property type="entry name" value="Glyco_hydro_1"/>
    <property type="match status" value="1"/>
</dbReference>
<evidence type="ECO:0000256" key="4">
    <source>
        <dbReference type="RuleBase" id="RU003690"/>
    </source>
</evidence>
<dbReference type="PANTHER" id="PTHR10353">
    <property type="entry name" value="GLYCOSYL HYDROLASE"/>
    <property type="match status" value="1"/>
</dbReference>
<dbReference type="GO" id="GO:0008422">
    <property type="term" value="F:beta-glucosidase activity"/>
    <property type="evidence" value="ECO:0007669"/>
    <property type="project" value="TreeGrafter"/>
</dbReference>
<evidence type="ECO:0000256" key="1">
    <source>
        <dbReference type="ARBA" id="ARBA00010838"/>
    </source>
</evidence>
<dbReference type="Proteomes" id="UP000272015">
    <property type="component" value="Unassembled WGS sequence"/>
</dbReference>
<keyword evidence="6" id="KW-1185">Reference proteome</keyword>
<dbReference type="AlphaFoldDB" id="A0A3A5M9R8"/>
<evidence type="ECO:0000313" key="5">
    <source>
        <dbReference type="EMBL" id="RJT86870.1"/>
    </source>
</evidence>
<dbReference type="EMBL" id="QZVS01000093">
    <property type="protein sequence ID" value="RJT86870.1"/>
    <property type="molecule type" value="Genomic_DNA"/>
</dbReference>
<dbReference type="PANTHER" id="PTHR10353:SF36">
    <property type="entry name" value="LP05116P"/>
    <property type="match status" value="1"/>
</dbReference>
<dbReference type="OrthoDB" id="9765195at2"/>
<keyword evidence="3" id="KW-0326">Glycosidase</keyword>
<name>A0A3A5M9R8_9MICO</name>
<dbReference type="PRINTS" id="PR00131">
    <property type="entry name" value="GLHYDRLASE1"/>
</dbReference>
<sequence length="494" mass="52640">MTTPAARDWPHRAAELGGLLPDGFSVGVSSSAFQIEGAARDGGRGESVWDVFTSQGGTAAAGRIRGGSNASVASDHVNRYVEDAKLLRDLGVDTYAFSLAWPRLQADARGALNAAGLAFYDRLLDELLAAGIRPRATLSHWDLPATLRGGWMNRDTAGRFGDYAHEVGAALGDRIDSWVTLHEPATVTVGGYGIGVHAPGRALLFDALPAAHHQLLAHGLAVQGLRAADVRGGIGLVNAYSPVLSATDRDEDRSYADLVDLLYNRVFADPVLLGRYPDPLEPFAVELRTLLEADPADLRTIHQPLDFYGVSYVQPTRIKAGQPRSAVHAVDPDAPAAPVIPGAAARARLPFHAEKLREFRVTGDGASVAPEFLGVALEQLQQRYGAALPPVWVTVGASTGEAADARGAVHDPLRIDYLAEHLVAALAAVRPGGAAEGLDLQGFLVRSILDGFEWEAGYTARYGLVHVAFADSPRVGTRTPKSSYRWLQDVLANR</sequence>
<comment type="caution">
    <text evidence="5">The sequence shown here is derived from an EMBL/GenBank/DDBJ whole genome shotgun (WGS) entry which is preliminary data.</text>
</comment>
<dbReference type="GO" id="GO:0005829">
    <property type="term" value="C:cytosol"/>
    <property type="evidence" value="ECO:0007669"/>
    <property type="project" value="TreeGrafter"/>
</dbReference>
<protein>
    <submittedName>
        <fullName evidence="5">Glycosyl hydrolase family protein</fullName>
    </submittedName>
</protein>
<dbReference type="Gene3D" id="3.20.20.80">
    <property type="entry name" value="Glycosidases"/>
    <property type="match status" value="1"/>
</dbReference>
<dbReference type="SUPFAM" id="SSF51445">
    <property type="entry name" value="(Trans)glycosidases"/>
    <property type="match status" value="1"/>
</dbReference>
<accession>A0A3A5M9R8</accession>
<gene>
    <name evidence="5" type="ORF">D6T64_17190</name>
</gene>
<comment type="similarity">
    <text evidence="1 4">Belongs to the glycosyl hydrolase 1 family.</text>
</comment>
<proteinExistence type="inferred from homology"/>
<keyword evidence="2 5" id="KW-0378">Hydrolase</keyword>
<dbReference type="GO" id="GO:0016052">
    <property type="term" value="P:carbohydrate catabolic process"/>
    <property type="evidence" value="ECO:0007669"/>
    <property type="project" value="TreeGrafter"/>
</dbReference>
<evidence type="ECO:0000256" key="2">
    <source>
        <dbReference type="ARBA" id="ARBA00022801"/>
    </source>
</evidence>
<dbReference type="InterPro" id="IPR001360">
    <property type="entry name" value="Glyco_hydro_1"/>
</dbReference>
<reference evidence="5 6" key="1">
    <citation type="submission" date="2018-09" db="EMBL/GenBank/DDBJ databases">
        <title>Novel species of Cryobacterium.</title>
        <authorList>
            <person name="Liu Q."/>
            <person name="Xin Y.-H."/>
        </authorList>
    </citation>
    <scope>NUCLEOTIDE SEQUENCE [LARGE SCALE GENOMIC DNA]</scope>
    <source>
        <strain evidence="5 6">Hh39</strain>
    </source>
</reference>
<organism evidence="5 6">
    <name type="scientific">Cryobacterium melibiosiphilum</name>
    <dbReference type="NCBI Taxonomy" id="995039"/>
    <lineage>
        <taxon>Bacteria</taxon>
        <taxon>Bacillati</taxon>
        <taxon>Actinomycetota</taxon>
        <taxon>Actinomycetes</taxon>
        <taxon>Micrococcales</taxon>
        <taxon>Microbacteriaceae</taxon>
        <taxon>Cryobacterium</taxon>
    </lineage>
</organism>
<dbReference type="InterPro" id="IPR017853">
    <property type="entry name" value="GH"/>
</dbReference>
<evidence type="ECO:0000313" key="6">
    <source>
        <dbReference type="Proteomes" id="UP000272015"/>
    </source>
</evidence>
<evidence type="ECO:0000256" key="3">
    <source>
        <dbReference type="ARBA" id="ARBA00023295"/>
    </source>
</evidence>